<dbReference type="GO" id="GO:0016323">
    <property type="term" value="C:basolateral plasma membrane"/>
    <property type="evidence" value="ECO:0007669"/>
    <property type="project" value="TreeGrafter"/>
</dbReference>
<name>A0A9J6H507_HAELO</name>
<dbReference type="Pfam" id="PF03137">
    <property type="entry name" value="OATP"/>
    <property type="match status" value="1"/>
</dbReference>
<sequence length="241" mass="26395">MSDKPAEDLPLLPPLANTNITRRLPPGARASPRGHVPLLGGVRRRSRWREQLPAFGRPVPRLWCPDTIPRRLAVLAGPANLARNQRRHPAAAAPAPPPARTVARRLSPPPGIQLLPVMGHGDGSRSSLHTVVRSYRAPSFIPYPVIYGAIMDRSCLVWEVNCGARGNCWVYDAATFRYLLHGASMGFFVLGALFSLGIYVFGRHSCQLRSAAGPDDQEATEEDEDVVFMRHIGHPGITHST</sequence>
<keyword evidence="2" id="KW-1133">Transmembrane helix</keyword>
<evidence type="ECO:0008006" key="5">
    <source>
        <dbReference type="Google" id="ProtNLM"/>
    </source>
</evidence>
<evidence type="ECO:0000256" key="2">
    <source>
        <dbReference type="SAM" id="Phobius"/>
    </source>
</evidence>
<dbReference type="PANTHER" id="PTHR11388:SF76">
    <property type="entry name" value="SOLUTE CARRIER ORGANIC ANION TRANSPORTER FAMILY MEMBER"/>
    <property type="match status" value="1"/>
</dbReference>
<keyword evidence="2" id="KW-0472">Membrane</keyword>
<dbReference type="GO" id="GO:0043252">
    <property type="term" value="P:sodium-independent organic anion transport"/>
    <property type="evidence" value="ECO:0007669"/>
    <property type="project" value="TreeGrafter"/>
</dbReference>
<dbReference type="OrthoDB" id="6435832at2759"/>
<keyword evidence="4" id="KW-1185">Reference proteome</keyword>
<comment type="caution">
    <text evidence="3">The sequence shown here is derived from an EMBL/GenBank/DDBJ whole genome shotgun (WGS) entry which is preliminary data.</text>
</comment>
<organism evidence="3 4">
    <name type="scientific">Haemaphysalis longicornis</name>
    <name type="common">Bush tick</name>
    <dbReference type="NCBI Taxonomy" id="44386"/>
    <lineage>
        <taxon>Eukaryota</taxon>
        <taxon>Metazoa</taxon>
        <taxon>Ecdysozoa</taxon>
        <taxon>Arthropoda</taxon>
        <taxon>Chelicerata</taxon>
        <taxon>Arachnida</taxon>
        <taxon>Acari</taxon>
        <taxon>Parasitiformes</taxon>
        <taxon>Ixodida</taxon>
        <taxon>Ixodoidea</taxon>
        <taxon>Ixodidae</taxon>
        <taxon>Haemaphysalinae</taxon>
        <taxon>Haemaphysalis</taxon>
    </lineage>
</organism>
<protein>
    <recommendedName>
        <fullName evidence="5">Organic anion transporter</fullName>
    </recommendedName>
</protein>
<dbReference type="VEuPathDB" id="VectorBase:HLOH_056742"/>
<keyword evidence="2" id="KW-0812">Transmembrane</keyword>
<evidence type="ECO:0000313" key="4">
    <source>
        <dbReference type="Proteomes" id="UP000821853"/>
    </source>
</evidence>
<reference evidence="3 4" key="1">
    <citation type="journal article" date="2020" name="Cell">
        <title>Large-Scale Comparative Analyses of Tick Genomes Elucidate Their Genetic Diversity and Vector Capacities.</title>
        <authorList>
            <consortium name="Tick Genome and Microbiome Consortium (TIGMIC)"/>
            <person name="Jia N."/>
            <person name="Wang J."/>
            <person name="Shi W."/>
            <person name="Du L."/>
            <person name="Sun Y."/>
            <person name="Zhan W."/>
            <person name="Jiang J.F."/>
            <person name="Wang Q."/>
            <person name="Zhang B."/>
            <person name="Ji P."/>
            <person name="Bell-Sakyi L."/>
            <person name="Cui X.M."/>
            <person name="Yuan T.T."/>
            <person name="Jiang B.G."/>
            <person name="Yang W.F."/>
            <person name="Lam T.T."/>
            <person name="Chang Q.C."/>
            <person name="Ding S.J."/>
            <person name="Wang X.J."/>
            <person name="Zhu J.G."/>
            <person name="Ruan X.D."/>
            <person name="Zhao L."/>
            <person name="Wei J.T."/>
            <person name="Ye R.Z."/>
            <person name="Que T.C."/>
            <person name="Du C.H."/>
            <person name="Zhou Y.H."/>
            <person name="Cheng J.X."/>
            <person name="Dai P.F."/>
            <person name="Guo W.B."/>
            <person name="Han X.H."/>
            <person name="Huang E.J."/>
            <person name="Li L.F."/>
            <person name="Wei W."/>
            <person name="Gao Y.C."/>
            <person name="Liu J.Z."/>
            <person name="Shao H.Z."/>
            <person name="Wang X."/>
            <person name="Wang C.C."/>
            <person name="Yang T.C."/>
            <person name="Huo Q.B."/>
            <person name="Li W."/>
            <person name="Chen H.Y."/>
            <person name="Chen S.E."/>
            <person name="Zhou L.G."/>
            <person name="Ni X.B."/>
            <person name="Tian J.H."/>
            <person name="Sheng Y."/>
            <person name="Liu T."/>
            <person name="Pan Y.S."/>
            <person name="Xia L.Y."/>
            <person name="Li J."/>
            <person name="Zhao F."/>
            <person name="Cao W.C."/>
        </authorList>
    </citation>
    <scope>NUCLEOTIDE SEQUENCE [LARGE SCALE GENOMIC DNA]</scope>
    <source>
        <strain evidence="3">HaeL-2018</strain>
    </source>
</reference>
<dbReference type="PANTHER" id="PTHR11388">
    <property type="entry name" value="ORGANIC ANION TRANSPORTER"/>
    <property type="match status" value="1"/>
</dbReference>
<feature type="region of interest" description="Disordered" evidence="1">
    <location>
        <begin position="83"/>
        <end position="102"/>
    </location>
</feature>
<proteinExistence type="predicted"/>
<feature type="transmembrane region" description="Helical" evidence="2">
    <location>
        <begin position="178"/>
        <end position="201"/>
    </location>
</feature>
<feature type="region of interest" description="Disordered" evidence="1">
    <location>
        <begin position="1"/>
        <end position="38"/>
    </location>
</feature>
<evidence type="ECO:0000313" key="3">
    <source>
        <dbReference type="EMBL" id="KAH9381871.1"/>
    </source>
</evidence>
<gene>
    <name evidence="3" type="ORF">HPB48_011722</name>
</gene>
<dbReference type="GO" id="GO:0015347">
    <property type="term" value="F:sodium-independent organic anion transmembrane transporter activity"/>
    <property type="evidence" value="ECO:0007669"/>
    <property type="project" value="TreeGrafter"/>
</dbReference>
<dbReference type="EMBL" id="JABSTR010000011">
    <property type="protein sequence ID" value="KAH9381871.1"/>
    <property type="molecule type" value="Genomic_DNA"/>
</dbReference>
<accession>A0A9J6H507</accession>
<dbReference type="InterPro" id="IPR004156">
    <property type="entry name" value="OATP"/>
</dbReference>
<dbReference type="Proteomes" id="UP000821853">
    <property type="component" value="Chromosome 9"/>
</dbReference>
<evidence type="ECO:0000256" key="1">
    <source>
        <dbReference type="SAM" id="MobiDB-lite"/>
    </source>
</evidence>
<dbReference type="AlphaFoldDB" id="A0A9J6H507"/>